<proteinExistence type="predicted"/>
<organism evidence="1 2">
    <name type="scientific">Alkalibacter rhizosphaerae</name>
    <dbReference type="NCBI Taxonomy" id="2815577"/>
    <lineage>
        <taxon>Bacteria</taxon>
        <taxon>Bacillati</taxon>
        <taxon>Bacillota</taxon>
        <taxon>Clostridia</taxon>
        <taxon>Eubacteriales</taxon>
        <taxon>Eubacteriaceae</taxon>
        <taxon>Alkalibacter</taxon>
    </lineage>
</organism>
<keyword evidence="1" id="KW-0489">Methyltransferase</keyword>
<dbReference type="Gene3D" id="3.40.50.150">
    <property type="entry name" value="Vaccinia Virus protein VP39"/>
    <property type="match status" value="1"/>
</dbReference>
<dbReference type="GO" id="GO:0032259">
    <property type="term" value="P:methylation"/>
    <property type="evidence" value="ECO:0007669"/>
    <property type="project" value="UniProtKB-KW"/>
</dbReference>
<protein>
    <submittedName>
        <fullName evidence="1">Class I SAM-dependent methyltransferase</fullName>
    </submittedName>
</protein>
<sequence length="195" mass="22147">MTSIDYYNENAKEFIRSTFQADMRELLEQFAAYLPPGARVLDVGCGSGRDCLWFQSQGFDVYAHDASDVLVDHCQEFLGERVICATFEEYQTDLSFDGIWACSSLLHVQRKDLPGILTKYAGFLKPGGAFFMSFKRREEDHKKDGRHFTNMTEDGLAKLISDIPGLILEKIIITSDVRKGREEEGWVSAIAKRTK</sequence>
<dbReference type="Proteomes" id="UP000663499">
    <property type="component" value="Chromosome"/>
</dbReference>
<dbReference type="EMBL" id="CP071444">
    <property type="protein sequence ID" value="QSX07824.1"/>
    <property type="molecule type" value="Genomic_DNA"/>
</dbReference>
<dbReference type="AlphaFoldDB" id="A0A975AHP2"/>
<dbReference type="RefSeq" id="WP_207299166.1">
    <property type="nucleotide sequence ID" value="NZ_CP071444.1"/>
</dbReference>
<dbReference type="KEGG" id="alka:J0B03_08375"/>
<dbReference type="InterPro" id="IPR029063">
    <property type="entry name" value="SAM-dependent_MTases_sf"/>
</dbReference>
<dbReference type="CDD" id="cd02440">
    <property type="entry name" value="AdoMet_MTases"/>
    <property type="match status" value="1"/>
</dbReference>
<reference evidence="1" key="1">
    <citation type="submission" date="2021-03" db="EMBL/GenBank/DDBJ databases">
        <title>Alkalibacter marinus sp. nov., isolated from tidal flat sediment.</title>
        <authorList>
            <person name="Namirimu T."/>
            <person name="Yang J.-A."/>
            <person name="Yang S.-H."/>
            <person name="Kim Y.-J."/>
            <person name="Kwon K.K."/>
        </authorList>
    </citation>
    <scope>NUCLEOTIDE SEQUENCE</scope>
    <source>
        <strain evidence="1">ES005</strain>
    </source>
</reference>
<dbReference type="PANTHER" id="PTHR43861">
    <property type="entry name" value="TRANS-ACONITATE 2-METHYLTRANSFERASE-RELATED"/>
    <property type="match status" value="1"/>
</dbReference>
<name>A0A975AHP2_9FIRM</name>
<dbReference type="Pfam" id="PF13489">
    <property type="entry name" value="Methyltransf_23"/>
    <property type="match status" value="1"/>
</dbReference>
<dbReference type="PANTHER" id="PTHR43861:SF1">
    <property type="entry name" value="TRANS-ACONITATE 2-METHYLTRANSFERASE"/>
    <property type="match status" value="1"/>
</dbReference>
<evidence type="ECO:0000313" key="2">
    <source>
        <dbReference type="Proteomes" id="UP000663499"/>
    </source>
</evidence>
<keyword evidence="1" id="KW-0808">Transferase</keyword>
<keyword evidence="2" id="KW-1185">Reference proteome</keyword>
<evidence type="ECO:0000313" key="1">
    <source>
        <dbReference type="EMBL" id="QSX07824.1"/>
    </source>
</evidence>
<accession>A0A975AHP2</accession>
<dbReference type="GO" id="GO:0008168">
    <property type="term" value="F:methyltransferase activity"/>
    <property type="evidence" value="ECO:0007669"/>
    <property type="project" value="UniProtKB-KW"/>
</dbReference>
<dbReference type="SUPFAM" id="SSF53335">
    <property type="entry name" value="S-adenosyl-L-methionine-dependent methyltransferases"/>
    <property type="match status" value="1"/>
</dbReference>
<gene>
    <name evidence="1" type="ORF">J0B03_08375</name>
</gene>